<sequence>MYWSCRTFLRSEGSTETENPVLAKYLPPSKDACNSSNGIPKINLVWYSVAEQLSNNRLIRYTAGPSSTVEFATHYHRHGMQSKYAGGLWVDDLEHGLLWYSKSARTFSERASLGATWSWTGAWGPVSYCLLRGVQVNKAAKGHGLSVPLSQQGFNLDPKDYGLSGEYLELKAMTLRDLKGEASLSSRLKADGCDYFFDELVVEWQFRGLAGDNHGRFMLMFIAPWGVGLRSSSGDNLRCIGLILQAHSQDDDVAGQRHFRRVGLFLGFRYDGLLKGWTRRTVFLV</sequence>
<accession>A0A8K0X2D8</accession>
<organism evidence="1 2">
    <name type="scientific">Plectosphaerella cucumerina</name>
    <dbReference type="NCBI Taxonomy" id="40658"/>
    <lineage>
        <taxon>Eukaryota</taxon>
        <taxon>Fungi</taxon>
        <taxon>Dikarya</taxon>
        <taxon>Ascomycota</taxon>
        <taxon>Pezizomycotina</taxon>
        <taxon>Sordariomycetes</taxon>
        <taxon>Hypocreomycetidae</taxon>
        <taxon>Glomerellales</taxon>
        <taxon>Plectosphaerellaceae</taxon>
        <taxon>Plectosphaerella</taxon>
    </lineage>
</organism>
<gene>
    <name evidence="1" type="ORF">B0T11DRAFT_75699</name>
</gene>
<evidence type="ECO:0000313" key="1">
    <source>
        <dbReference type="EMBL" id="KAH7361556.1"/>
    </source>
</evidence>
<dbReference type="AlphaFoldDB" id="A0A8K0X2D8"/>
<comment type="caution">
    <text evidence="1">The sequence shown here is derived from an EMBL/GenBank/DDBJ whole genome shotgun (WGS) entry which is preliminary data.</text>
</comment>
<dbReference type="Proteomes" id="UP000813385">
    <property type="component" value="Unassembled WGS sequence"/>
</dbReference>
<evidence type="ECO:0000313" key="2">
    <source>
        <dbReference type="Proteomes" id="UP000813385"/>
    </source>
</evidence>
<protein>
    <submittedName>
        <fullName evidence="1">Uncharacterized protein</fullName>
    </submittedName>
</protein>
<proteinExistence type="predicted"/>
<name>A0A8K0X2D8_9PEZI</name>
<reference evidence="1" key="1">
    <citation type="journal article" date="2021" name="Nat. Commun.">
        <title>Genetic determinants of endophytism in the Arabidopsis root mycobiome.</title>
        <authorList>
            <person name="Mesny F."/>
            <person name="Miyauchi S."/>
            <person name="Thiergart T."/>
            <person name="Pickel B."/>
            <person name="Atanasova L."/>
            <person name="Karlsson M."/>
            <person name="Huettel B."/>
            <person name="Barry K.W."/>
            <person name="Haridas S."/>
            <person name="Chen C."/>
            <person name="Bauer D."/>
            <person name="Andreopoulos W."/>
            <person name="Pangilinan J."/>
            <person name="LaButti K."/>
            <person name="Riley R."/>
            <person name="Lipzen A."/>
            <person name="Clum A."/>
            <person name="Drula E."/>
            <person name="Henrissat B."/>
            <person name="Kohler A."/>
            <person name="Grigoriev I.V."/>
            <person name="Martin F.M."/>
            <person name="Hacquard S."/>
        </authorList>
    </citation>
    <scope>NUCLEOTIDE SEQUENCE</scope>
    <source>
        <strain evidence="1">MPI-CAGE-AT-0016</strain>
    </source>
</reference>
<keyword evidence="2" id="KW-1185">Reference proteome</keyword>
<dbReference type="EMBL" id="JAGPXD010000003">
    <property type="protein sequence ID" value="KAH7361556.1"/>
    <property type="molecule type" value="Genomic_DNA"/>
</dbReference>